<organism evidence="2 3">
    <name type="scientific">Nisaea acidiphila</name>
    <dbReference type="NCBI Taxonomy" id="1862145"/>
    <lineage>
        <taxon>Bacteria</taxon>
        <taxon>Pseudomonadati</taxon>
        <taxon>Pseudomonadota</taxon>
        <taxon>Alphaproteobacteria</taxon>
        <taxon>Rhodospirillales</taxon>
        <taxon>Thalassobaculaceae</taxon>
        <taxon>Nisaea</taxon>
    </lineage>
</organism>
<evidence type="ECO:0000313" key="3">
    <source>
        <dbReference type="Proteomes" id="UP001060336"/>
    </source>
</evidence>
<dbReference type="InterPro" id="IPR001845">
    <property type="entry name" value="HTH_ArsR_DNA-bd_dom"/>
</dbReference>
<dbReference type="RefSeq" id="WP_257768614.1">
    <property type="nucleotide sequence ID" value="NZ_CP102480.1"/>
</dbReference>
<dbReference type="GO" id="GO:0003700">
    <property type="term" value="F:DNA-binding transcription factor activity"/>
    <property type="evidence" value="ECO:0007669"/>
    <property type="project" value="InterPro"/>
</dbReference>
<dbReference type="EMBL" id="CP102480">
    <property type="protein sequence ID" value="UUX49767.1"/>
    <property type="molecule type" value="Genomic_DNA"/>
</dbReference>
<reference evidence="2" key="1">
    <citation type="submission" date="2022-08" db="EMBL/GenBank/DDBJ databases">
        <title>Nisaea acidiphila sp. nov., isolated from a marine algal debris and emended description of the genus Nisaea Urios et al. 2008.</title>
        <authorList>
            <person name="Kwon K."/>
        </authorList>
    </citation>
    <scope>NUCLEOTIDE SEQUENCE</scope>
    <source>
        <strain evidence="2">MEBiC11861</strain>
    </source>
</reference>
<accession>A0A9J7AR97</accession>
<keyword evidence="3" id="KW-1185">Reference proteome</keyword>
<dbReference type="Pfam" id="PF01022">
    <property type="entry name" value="HTH_5"/>
    <property type="match status" value="1"/>
</dbReference>
<proteinExistence type="predicted"/>
<sequence>MNDRAADRILFQLKTRGPQTIGDLGAHFSMTGEAARQHLAKLAEAGLVTPEDRRQGRGRPKRFWALTDAGHARFPDSHAQLTVDLLQSVRELFGEAGLDSLIEKREAENLALYRAETGRARTLKQKLDALVELRDREGYMAECVEMEERGFLLIENHCPVCAAATECQGLCRSELKLFRDVLGPDCVVERTDHILSGARRCAYRITLK</sequence>
<dbReference type="InterPro" id="IPR011991">
    <property type="entry name" value="ArsR-like_HTH"/>
</dbReference>
<dbReference type="InterPro" id="IPR036388">
    <property type="entry name" value="WH-like_DNA-bd_sf"/>
</dbReference>
<gene>
    <name evidence="2" type="ORF">NUH88_20520</name>
</gene>
<feature type="domain" description="HTH arsR-type" evidence="1">
    <location>
        <begin position="8"/>
        <end position="49"/>
    </location>
</feature>
<dbReference type="Gene3D" id="1.10.10.10">
    <property type="entry name" value="Winged helix-like DNA-binding domain superfamily/Winged helix DNA-binding domain"/>
    <property type="match status" value="1"/>
</dbReference>
<evidence type="ECO:0000259" key="1">
    <source>
        <dbReference type="Pfam" id="PF01022"/>
    </source>
</evidence>
<dbReference type="CDD" id="cd00090">
    <property type="entry name" value="HTH_ARSR"/>
    <property type="match status" value="1"/>
</dbReference>
<protein>
    <submittedName>
        <fullName evidence="2">Transcriptional regulator</fullName>
    </submittedName>
</protein>
<dbReference type="SUPFAM" id="SSF46785">
    <property type="entry name" value="Winged helix' DNA-binding domain"/>
    <property type="match status" value="1"/>
</dbReference>
<dbReference type="AlphaFoldDB" id="A0A9J7AR97"/>
<dbReference type="InterPro" id="IPR036390">
    <property type="entry name" value="WH_DNA-bd_sf"/>
</dbReference>
<name>A0A9J7AR97_9PROT</name>
<dbReference type="KEGG" id="naci:NUH88_20520"/>
<dbReference type="Proteomes" id="UP001060336">
    <property type="component" value="Chromosome"/>
</dbReference>
<evidence type="ECO:0000313" key="2">
    <source>
        <dbReference type="EMBL" id="UUX49767.1"/>
    </source>
</evidence>